<dbReference type="EMBL" id="JARK01001338">
    <property type="protein sequence ID" value="EYC33432.1"/>
    <property type="molecule type" value="Genomic_DNA"/>
</dbReference>
<dbReference type="Proteomes" id="UP000024635">
    <property type="component" value="Unassembled WGS sequence"/>
</dbReference>
<sequence>MAADVLLASSGVPSSPFCMPQKPVPACRRLTWHFGSPNVREAVVWRDSSGGIIDRLDLGLAITARVTVTRRGSVITSPRTTRPPHHDHFSQRRTQSPARRFLRVKA</sequence>
<feature type="region of interest" description="Disordered" evidence="1">
    <location>
        <begin position="73"/>
        <end position="106"/>
    </location>
</feature>
<proteinExistence type="predicted"/>
<evidence type="ECO:0000313" key="3">
    <source>
        <dbReference type="Proteomes" id="UP000024635"/>
    </source>
</evidence>
<keyword evidence="3" id="KW-1185">Reference proteome</keyword>
<evidence type="ECO:0000256" key="1">
    <source>
        <dbReference type="SAM" id="MobiDB-lite"/>
    </source>
</evidence>
<protein>
    <submittedName>
        <fullName evidence="2">Uncharacterized protein</fullName>
    </submittedName>
</protein>
<evidence type="ECO:0000313" key="2">
    <source>
        <dbReference type="EMBL" id="EYC33432.1"/>
    </source>
</evidence>
<dbReference type="AlphaFoldDB" id="A0A016W2C1"/>
<reference evidence="3" key="1">
    <citation type="journal article" date="2015" name="Nat. Genet.">
        <title>The genome and transcriptome of the zoonotic hookworm Ancylostoma ceylanicum identify infection-specific gene families.</title>
        <authorList>
            <person name="Schwarz E.M."/>
            <person name="Hu Y."/>
            <person name="Antoshechkin I."/>
            <person name="Miller M.M."/>
            <person name="Sternberg P.W."/>
            <person name="Aroian R.V."/>
        </authorList>
    </citation>
    <scope>NUCLEOTIDE SEQUENCE</scope>
    <source>
        <strain evidence="3">HY135</strain>
    </source>
</reference>
<gene>
    <name evidence="2" type="primary">Acey_s0002.g797</name>
    <name evidence="2" type="ORF">Y032_0002g797</name>
</gene>
<organism evidence="2 3">
    <name type="scientific">Ancylostoma ceylanicum</name>
    <dbReference type="NCBI Taxonomy" id="53326"/>
    <lineage>
        <taxon>Eukaryota</taxon>
        <taxon>Metazoa</taxon>
        <taxon>Ecdysozoa</taxon>
        <taxon>Nematoda</taxon>
        <taxon>Chromadorea</taxon>
        <taxon>Rhabditida</taxon>
        <taxon>Rhabditina</taxon>
        <taxon>Rhabditomorpha</taxon>
        <taxon>Strongyloidea</taxon>
        <taxon>Ancylostomatidae</taxon>
        <taxon>Ancylostomatinae</taxon>
        <taxon>Ancylostoma</taxon>
    </lineage>
</organism>
<name>A0A016W2C1_9BILA</name>
<accession>A0A016W2C1</accession>
<comment type="caution">
    <text evidence="2">The sequence shown here is derived from an EMBL/GenBank/DDBJ whole genome shotgun (WGS) entry which is preliminary data.</text>
</comment>